<keyword evidence="8" id="KW-1185">Reference proteome</keyword>
<dbReference type="Gene3D" id="3.30.70.330">
    <property type="match status" value="1"/>
</dbReference>
<comment type="caution">
    <text evidence="7">The sequence shown here is derived from an EMBL/GenBank/DDBJ whole genome shotgun (WGS) entry which is preliminary data.</text>
</comment>
<dbReference type="PANTHER" id="PTHR46754">
    <property type="entry name" value="MKI67 FHA DOMAIN-INTERACTING NUCLEOLAR PHOSPHOPROTEIN"/>
    <property type="match status" value="1"/>
</dbReference>
<feature type="compositionally biased region" description="Acidic residues" evidence="5">
    <location>
        <begin position="60"/>
        <end position="70"/>
    </location>
</feature>
<evidence type="ECO:0000313" key="8">
    <source>
        <dbReference type="Proteomes" id="UP000697127"/>
    </source>
</evidence>
<dbReference type="PROSITE" id="PS50102">
    <property type="entry name" value="RRM"/>
    <property type="match status" value="1"/>
</dbReference>
<feature type="compositionally biased region" description="Low complexity" evidence="5">
    <location>
        <begin position="24"/>
        <end position="33"/>
    </location>
</feature>
<dbReference type="Proteomes" id="UP000697127">
    <property type="component" value="Unassembled WGS sequence"/>
</dbReference>
<keyword evidence="2 4" id="KW-0694">RNA-binding</keyword>
<proteinExistence type="predicted"/>
<reference evidence="7" key="1">
    <citation type="submission" date="2020-11" db="EMBL/GenBank/DDBJ databases">
        <title>Kefir isolates.</title>
        <authorList>
            <person name="Marcisauskas S."/>
            <person name="Kim Y."/>
            <person name="Blasche S."/>
        </authorList>
    </citation>
    <scope>NUCLEOTIDE SEQUENCE</scope>
    <source>
        <strain evidence="7">Olga-1</strain>
    </source>
</reference>
<dbReference type="InterPro" id="IPR000504">
    <property type="entry name" value="RRM_dom"/>
</dbReference>
<dbReference type="InterPro" id="IPR012677">
    <property type="entry name" value="Nucleotide-bd_a/b_plait_sf"/>
</dbReference>
<comment type="subcellular location">
    <subcellularLocation>
        <location evidence="1">Nucleus</location>
        <location evidence="1">Nucleolus</location>
    </subcellularLocation>
</comment>
<evidence type="ECO:0000256" key="1">
    <source>
        <dbReference type="ARBA" id="ARBA00004604"/>
    </source>
</evidence>
<dbReference type="Pfam" id="PF00076">
    <property type="entry name" value="RRM_1"/>
    <property type="match status" value="1"/>
</dbReference>
<dbReference type="EMBL" id="PUHW01000193">
    <property type="protein sequence ID" value="KAG0687996.1"/>
    <property type="molecule type" value="Genomic_DNA"/>
</dbReference>
<dbReference type="InterPro" id="IPR035979">
    <property type="entry name" value="RBD_domain_sf"/>
</dbReference>
<dbReference type="SMART" id="SM00360">
    <property type="entry name" value="RRM"/>
    <property type="match status" value="1"/>
</dbReference>
<dbReference type="SUPFAM" id="SSF54928">
    <property type="entry name" value="RNA-binding domain, RBD"/>
    <property type="match status" value="1"/>
</dbReference>
<evidence type="ECO:0000256" key="2">
    <source>
        <dbReference type="ARBA" id="ARBA00022884"/>
    </source>
</evidence>
<feature type="compositionally biased region" description="Polar residues" evidence="5">
    <location>
        <begin position="9"/>
        <end position="19"/>
    </location>
</feature>
<dbReference type="CDD" id="cd12307">
    <property type="entry name" value="RRM_NIFK_like"/>
    <property type="match status" value="1"/>
</dbReference>
<dbReference type="AlphaFoldDB" id="A0A9P6WIY6"/>
<feature type="compositionally biased region" description="Acidic residues" evidence="5">
    <location>
        <begin position="77"/>
        <end position="86"/>
    </location>
</feature>
<dbReference type="GO" id="GO:0005730">
    <property type="term" value="C:nucleolus"/>
    <property type="evidence" value="ECO:0007669"/>
    <property type="project" value="UniProtKB-SubCell"/>
</dbReference>
<evidence type="ECO:0000256" key="4">
    <source>
        <dbReference type="PROSITE-ProRule" id="PRU00176"/>
    </source>
</evidence>
<dbReference type="GO" id="GO:0003723">
    <property type="term" value="F:RNA binding"/>
    <property type="evidence" value="ECO:0007669"/>
    <property type="project" value="UniProtKB-UniRule"/>
</dbReference>
<feature type="compositionally biased region" description="Basic and acidic residues" evidence="5">
    <location>
        <begin position="37"/>
        <end position="59"/>
    </location>
</feature>
<feature type="region of interest" description="Disordered" evidence="5">
    <location>
        <begin position="1"/>
        <end position="101"/>
    </location>
</feature>
<evidence type="ECO:0000256" key="3">
    <source>
        <dbReference type="ARBA" id="ARBA00023242"/>
    </source>
</evidence>
<evidence type="ECO:0000259" key="6">
    <source>
        <dbReference type="PROSITE" id="PS50102"/>
    </source>
</evidence>
<protein>
    <recommendedName>
        <fullName evidence="6">RRM domain-containing protein</fullName>
    </recommendedName>
</protein>
<dbReference type="OrthoDB" id="21467at2759"/>
<accession>A0A9P6WIY6</accession>
<organism evidence="7 8">
    <name type="scientific">Pichia californica</name>
    <dbReference type="NCBI Taxonomy" id="460514"/>
    <lineage>
        <taxon>Eukaryota</taxon>
        <taxon>Fungi</taxon>
        <taxon>Dikarya</taxon>
        <taxon>Ascomycota</taxon>
        <taxon>Saccharomycotina</taxon>
        <taxon>Pichiomycetes</taxon>
        <taxon>Pichiales</taxon>
        <taxon>Pichiaceae</taxon>
        <taxon>Pichia</taxon>
    </lineage>
</organism>
<evidence type="ECO:0000256" key="5">
    <source>
        <dbReference type="SAM" id="MobiDB-lite"/>
    </source>
</evidence>
<evidence type="ECO:0000313" key="7">
    <source>
        <dbReference type="EMBL" id="KAG0687996.1"/>
    </source>
</evidence>
<sequence>MARTRGSEKNASVSKTNNKVVKPISKSLSNTKKTNSKKSDKIEKKLNVKESVQVEKEEKEEKEDDTEEQDFQLPSDSDSDDDEDDSNNNKGNDNDSEESDSELAIHNDIINSKSTNLSTKVSNQSGHTIIKPTILNKSNDKLDKLTKRGVIYIGRLPNGFEEKELKKYFQQFGEITRLRLSRNKKSGNSKHYAFIEFKEYEIAKIAAETMNNYLLMGHLLKVSLLENDKIHENLFVGANTKYKAIPFSKLNQIKYDKKKSKSEWEKINNSHIKNIKSKQETLKALGIDYDLNNL</sequence>
<keyword evidence="3" id="KW-0539">Nucleus</keyword>
<feature type="domain" description="RRM" evidence="6">
    <location>
        <begin position="149"/>
        <end position="227"/>
    </location>
</feature>
<gene>
    <name evidence="7" type="ORF">C6P40_001535</name>
</gene>
<name>A0A9P6WIY6_9ASCO</name>